<keyword evidence="3" id="KW-0255">Endonuclease</keyword>
<dbReference type="PANTHER" id="PTHR12121">
    <property type="entry name" value="CARBON CATABOLITE REPRESSOR PROTEIN 4"/>
    <property type="match status" value="1"/>
</dbReference>
<evidence type="ECO:0000313" key="3">
    <source>
        <dbReference type="EMBL" id="MDQ0289238.1"/>
    </source>
</evidence>
<keyword evidence="3" id="KW-0378">Hydrolase</keyword>
<accession>A0AAE3VFC7</accession>
<gene>
    <name evidence="3" type="ORF">J3R75_001345</name>
</gene>
<reference evidence="3" key="1">
    <citation type="submission" date="2023-07" db="EMBL/GenBank/DDBJ databases">
        <title>Genomic Encyclopedia of Type Strains, Phase IV (KMG-IV): sequencing the most valuable type-strain genomes for metagenomic binning, comparative biology and taxonomic classification.</title>
        <authorList>
            <person name="Goeker M."/>
        </authorList>
    </citation>
    <scope>NUCLEOTIDE SEQUENCE</scope>
    <source>
        <strain evidence="3">DSM 24202</strain>
    </source>
</reference>
<protein>
    <submittedName>
        <fullName evidence="3">Endonuclease/exonuclease/phosphatase family metal-dependent hydrolase</fullName>
    </submittedName>
</protein>
<evidence type="ECO:0000259" key="2">
    <source>
        <dbReference type="Pfam" id="PF03372"/>
    </source>
</evidence>
<evidence type="ECO:0000313" key="4">
    <source>
        <dbReference type="Proteomes" id="UP001238163"/>
    </source>
</evidence>
<dbReference type="Pfam" id="PF03372">
    <property type="entry name" value="Exo_endo_phos"/>
    <property type="match status" value="1"/>
</dbReference>
<feature type="signal peptide" evidence="1">
    <location>
        <begin position="1"/>
        <end position="24"/>
    </location>
</feature>
<dbReference type="InterPro" id="IPR036691">
    <property type="entry name" value="Endo/exonu/phosph_ase_sf"/>
</dbReference>
<keyword evidence="3" id="KW-0540">Nuclease</keyword>
<feature type="chain" id="PRO_5041980446" evidence="1">
    <location>
        <begin position="25"/>
        <end position="285"/>
    </location>
</feature>
<keyword evidence="4" id="KW-1185">Reference proteome</keyword>
<dbReference type="AlphaFoldDB" id="A0AAE3VFC7"/>
<dbReference type="RefSeq" id="WP_307260618.1">
    <property type="nucleotide sequence ID" value="NZ_JAUSVL010000001.1"/>
</dbReference>
<sequence>MTLLSATRCFLAIMLCLGVLPALADDSARIRLATFNIRCPMDKPPNDWPSRAPRVKALITRHQFDIVGLQEATHKQLQFLLSDPDWASIGVGRADGKRGGEYSCILFRPARFELLASDTFWLSETPEVAGSQSWESANRRICTWGRFRDKISGKEFVLFNTHLDHRSKKARLNGVKLILHRMDGIANGAPILFTGDFNTLPNSKTILAVREKLHNSKALSEIAHLGPVGTLNGFVYDRDQPPKREIDFIFVSKGVQVHSHRTIDDTDDGLCPSDHFPVLCEITLP</sequence>
<dbReference type="InterPro" id="IPR050410">
    <property type="entry name" value="CCR4/nocturin_mRNA_transcr"/>
</dbReference>
<organism evidence="3 4">
    <name type="scientific">Oligosphaera ethanolica</name>
    <dbReference type="NCBI Taxonomy" id="760260"/>
    <lineage>
        <taxon>Bacteria</taxon>
        <taxon>Pseudomonadati</taxon>
        <taxon>Lentisphaerota</taxon>
        <taxon>Oligosphaeria</taxon>
        <taxon>Oligosphaerales</taxon>
        <taxon>Oligosphaeraceae</taxon>
        <taxon>Oligosphaera</taxon>
    </lineage>
</organism>
<name>A0AAE3VFC7_9BACT</name>
<dbReference type="SUPFAM" id="SSF56219">
    <property type="entry name" value="DNase I-like"/>
    <property type="match status" value="1"/>
</dbReference>
<proteinExistence type="predicted"/>
<dbReference type="GO" id="GO:0004519">
    <property type="term" value="F:endonuclease activity"/>
    <property type="evidence" value="ECO:0007669"/>
    <property type="project" value="UniProtKB-KW"/>
</dbReference>
<comment type="caution">
    <text evidence="3">The sequence shown here is derived from an EMBL/GenBank/DDBJ whole genome shotgun (WGS) entry which is preliminary data.</text>
</comment>
<evidence type="ECO:0000256" key="1">
    <source>
        <dbReference type="SAM" id="SignalP"/>
    </source>
</evidence>
<dbReference type="InterPro" id="IPR005135">
    <property type="entry name" value="Endo/exonuclease/phosphatase"/>
</dbReference>
<dbReference type="PANTHER" id="PTHR12121:SF36">
    <property type="entry name" value="ENDONUCLEASE_EXONUCLEASE_PHOSPHATASE DOMAIN-CONTAINING PROTEIN"/>
    <property type="match status" value="1"/>
</dbReference>
<dbReference type="EMBL" id="JAUSVL010000001">
    <property type="protein sequence ID" value="MDQ0289238.1"/>
    <property type="molecule type" value="Genomic_DNA"/>
</dbReference>
<dbReference type="Gene3D" id="3.60.10.10">
    <property type="entry name" value="Endonuclease/exonuclease/phosphatase"/>
    <property type="match status" value="1"/>
</dbReference>
<feature type="domain" description="Endonuclease/exonuclease/phosphatase" evidence="2">
    <location>
        <begin position="33"/>
        <end position="275"/>
    </location>
</feature>
<dbReference type="CDD" id="cd09083">
    <property type="entry name" value="EEP-1"/>
    <property type="match status" value="1"/>
</dbReference>
<keyword evidence="1" id="KW-0732">Signal</keyword>
<dbReference type="Proteomes" id="UP001238163">
    <property type="component" value="Unassembled WGS sequence"/>
</dbReference>
<dbReference type="GO" id="GO:0000175">
    <property type="term" value="F:3'-5'-RNA exonuclease activity"/>
    <property type="evidence" value="ECO:0007669"/>
    <property type="project" value="TreeGrafter"/>
</dbReference>